<comment type="similarity">
    <text evidence="8">Belongs to the Bfd family.</text>
</comment>
<keyword evidence="2" id="KW-0001">2Fe-2S</keyword>
<feature type="domain" description="BFD-like [2Fe-2S]-binding" evidence="9">
    <location>
        <begin position="10"/>
        <end position="57"/>
    </location>
</feature>
<dbReference type="InterPro" id="IPR007419">
    <property type="entry name" value="BFD-like_2Fe2S-bd_dom"/>
</dbReference>
<accession>A0ABW2N4N9</accession>
<evidence type="ECO:0000313" key="11">
    <source>
        <dbReference type="Proteomes" id="UP001596524"/>
    </source>
</evidence>
<evidence type="ECO:0000256" key="4">
    <source>
        <dbReference type="ARBA" id="ARBA00022982"/>
    </source>
</evidence>
<comment type="caution">
    <text evidence="10">The sequence shown here is derived from an EMBL/GenBank/DDBJ whole genome shotgun (WGS) entry which is preliminary data.</text>
</comment>
<evidence type="ECO:0000256" key="5">
    <source>
        <dbReference type="ARBA" id="ARBA00023004"/>
    </source>
</evidence>
<gene>
    <name evidence="10" type="ORF">ACFQO6_18480</name>
</gene>
<dbReference type="Pfam" id="PF04324">
    <property type="entry name" value="Fer2_BFD"/>
    <property type="match status" value="1"/>
</dbReference>
<evidence type="ECO:0000256" key="2">
    <source>
        <dbReference type="ARBA" id="ARBA00022714"/>
    </source>
</evidence>
<keyword evidence="6" id="KW-0411">Iron-sulfur</keyword>
<dbReference type="InterPro" id="IPR052371">
    <property type="entry name" value="BFD-associated_ferredoxin"/>
</dbReference>
<dbReference type="Proteomes" id="UP001596524">
    <property type="component" value="Unassembled WGS sequence"/>
</dbReference>
<dbReference type="EMBL" id="JBHTCH010000023">
    <property type="protein sequence ID" value="MFC7362264.1"/>
    <property type="molecule type" value="Genomic_DNA"/>
</dbReference>
<dbReference type="PANTHER" id="PTHR37424">
    <property type="entry name" value="BACTERIOFERRITIN-ASSOCIATED FERREDOXIN"/>
    <property type="match status" value="1"/>
</dbReference>
<evidence type="ECO:0000256" key="6">
    <source>
        <dbReference type="ARBA" id="ARBA00023014"/>
    </source>
</evidence>
<keyword evidence="11" id="KW-1185">Reference proteome</keyword>
<evidence type="ECO:0000313" key="10">
    <source>
        <dbReference type="EMBL" id="MFC7362264.1"/>
    </source>
</evidence>
<name>A0ABW2N4N9_9ACTN</name>
<keyword evidence="5" id="KW-0408">Iron</keyword>
<evidence type="ECO:0000256" key="7">
    <source>
        <dbReference type="ARBA" id="ARBA00039386"/>
    </source>
</evidence>
<keyword evidence="4" id="KW-0249">Electron transport</keyword>
<reference evidence="11" key="1">
    <citation type="journal article" date="2019" name="Int. J. Syst. Evol. Microbiol.">
        <title>The Global Catalogue of Microorganisms (GCM) 10K type strain sequencing project: providing services to taxonomists for standard genome sequencing and annotation.</title>
        <authorList>
            <consortium name="The Broad Institute Genomics Platform"/>
            <consortium name="The Broad Institute Genome Sequencing Center for Infectious Disease"/>
            <person name="Wu L."/>
            <person name="Ma J."/>
        </authorList>
    </citation>
    <scope>NUCLEOTIDE SEQUENCE [LARGE SCALE GENOMIC DNA]</scope>
    <source>
        <strain evidence="11">FCH27</strain>
    </source>
</reference>
<dbReference type="RefSeq" id="WP_255893088.1">
    <property type="nucleotide sequence ID" value="NZ_JAFMZM010000008.1"/>
</dbReference>
<proteinExistence type="inferred from homology"/>
<keyword evidence="3" id="KW-0479">Metal-binding</keyword>
<protein>
    <recommendedName>
        <fullName evidence="7">Bacterioferritin-associated ferredoxin</fullName>
    </recommendedName>
</protein>
<keyword evidence="1" id="KW-0813">Transport</keyword>
<dbReference type="PANTHER" id="PTHR37424:SF1">
    <property type="entry name" value="BACTERIOFERRITIN-ASSOCIATED FERREDOXIN"/>
    <property type="match status" value="1"/>
</dbReference>
<evidence type="ECO:0000256" key="8">
    <source>
        <dbReference type="ARBA" id="ARBA00046332"/>
    </source>
</evidence>
<evidence type="ECO:0000256" key="1">
    <source>
        <dbReference type="ARBA" id="ARBA00022448"/>
    </source>
</evidence>
<evidence type="ECO:0000256" key="3">
    <source>
        <dbReference type="ARBA" id="ARBA00022723"/>
    </source>
</evidence>
<sequence length="75" mass="7790">MTSRREGAVIVCHCEVVSDRDVRAALGEGARSVGAVCRSTGAAQDCGSCIFTVKAIVCDHLAQEHRDLEADGAAS</sequence>
<organism evidence="10 11">
    <name type="scientific">Nocardioides astragali</name>
    <dbReference type="NCBI Taxonomy" id="1776736"/>
    <lineage>
        <taxon>Bacteria</taxon>
        <taxon>Bacillati</taxon>
        <taxon>Actinomycetota</taxon>
        <taxon>Actinomycetes</taxon>
        <taxon>Propionibacteriales</taxon>
        <taxon>Nocardioidaceae</taxon>
        <taxon>Nocardioides</taxon>
    </lineage>
</organism>
<dbReference type="Gene3D" id="1.10.10.1100">
    <property type="entry name" value="BFD-like [2Fe-2S]-binding domain"/>
    <property type="match status" value="1"/>
</dbReference>
<evidence type="ECO:0000259" key="9">
    <source>
        <dbReference type="Pfam" id="PF04324"/>
    </source>
</evidence>
<dbReference type="InterPro" id="IPR041854">
    <property type="entry name" value="BFD-like_2Fe2S-bd_dom_sf"/>
</dbReference>